<proteinExistence type="inferred from homology"/>
<feature type="transmembrane region" description="Helical" evidence="7">
    <location>
        <begin position="1683"/>
        <end position="1704"/>
    </location>
</feature>
<evidence type="ECO:0000256" key="2">
    <source>
        <dbReference type="ARBA" id="ARBA00022475"/>
    </source>
</evidence>
<evidence type="ECO:0000313" key="10">
    <source>
        <dbReference type="Proteomes" id="UP000254792"/>
    </source>
</evidence>
<dbReference type="Proteomes" id="UP000254792">
    <property type="component" value="Chromosome"/>
</dbReference>
<dbReference type="RefSeq" id="WP_162807934.1">
    <property type="nucleotide sequence ID" value="NZ_CP031376.1"/>
</dbReference>
<evidence type="ECO:0000256" key="4">
    <source>
        <dbReference type="ARBA" id="ARBA00022989"/>
    </source>
</evidence>
<evidence type="ECO:0000259" key="8">
    <source>
        <dbReference type="Pfam" id="PF02687"/>
    </source>
</evidence>
<dbReference type="InterPro" id="IPR050250">
    <property type="entry name" value="Macrolide_Exporter_MacB"/>
</dbReference>
<feature type="transmembrane region" description="Helical" evidence="7">
    <location>
        <begin position="21"/>
        <end position="45"/>
    </location>
</feature>
<evidence type="ECO:0000256" key="3">
    <source>
        <dbReference type="ARBA" id="ARBA00022692"/>
    </source>
</evidence>
<keyword evidence="10" id="KW-1185">Reference proteome</keyword>
<dbReference type="GO" id="GO:0022857">
    <property type="term" value="F:transmembrane transporter activity"/>
    <property type="evidence" value="ECO:0007669"/>
    <property type="project" value="TreeGrafter"/>
</dbReference>
<organism evidence="9 10">
    <name type="scientific">Spiroplasma alleghenense</name>
    <dbReference type="NCBI Taxonomy" id="216931"/>
    <lineage>
        <taxon>Bacteria</taxon>
        <taxon>Bacillati</taxon>
        <taxon>Mycoplasmatota</taxon>
        <taxon>Mollicutes</taxon>
        <taxon>Entomoplasmatales</taxon>
        <taxon>Spiroplasmataceae</taxon>
        <taxon>Spiroplasma</taxon>
    </lineage>
</organism>
<sequence length="1721" mass="194278">MKRNGNWFLFFKQSFRNIFKFRVQFIIVIVLTFMSTLILTVSLGVSSILRNSHDQIVNTGNKFDYEYQYQFEQKRSSEGPNQTIPLNDYINNNYSHFIDDVNFSLEPNEESAFNFLLSNDQKNKNEEQENFLVRFYKSEGFQKAIYELFLRNENGLANAILNYDFNPNSGKPEYNNNNIFYKLDNPFLYYSLDNLKKEYAADLGCADGFKALDYTKYTVAGMYTAKNGCSWLNEIERDNGMKVYMNYAFQNLIKTNFVHLSDYANYYMNQILDKIAVEGKIPTFGEVNTKWGDKNTGITLKQTSENKPVIVDEAAELTELFFQYLLGFKTTIAETQSARVTEIKGGNFLISKNGQWINEGSASQLEKLEEEGEIEAGKHFLTNQTDVYEYGRRGQINPMVIFMENNKFLTQRWLNDHWSITGLGKEEVSNTSSMQMYHDFYTFPNQWDFEHYIQDSGSVNSSMFLLHQKNAAQILDFDTNVRTELFYFDNESQSKFRAVAIDSKEPDSNLTIIKGKMPRSNNEVAISQQYAKRNKLKVGNLISIGGTTVVISGFATDKYSFYPMSDNDVPLPDNKNGVIIYGSKNTIAAIRSQGFENYSTNYNTIFLTNKGNEATKNDRKSLYSALLSNQPKEMNASYKFIKSFQDSPIKDGDKGIGNYSSLYSIRSFDNSNFSLNWSVYSGAVTIFNIFAICSSIVIAAISLAAIAIGISKTIRANMGQIINLKALGVKSSEIGTSYLVYGFLVIITIPVAWIVSSLIQIPLFNIFANYFSAPYNSVYFDWVPLIICVFILGGVASLVAYLRTVSLTKGSIVELQELKDEVKRSKIIDKIKNTWFKNASFSKRFSIDIASTGSRQTWMVASTIFISSFFIGGTLALPSIAINFKDSYYKSIRYSNEYSAYLPVGNSPFSKSALNTWEGHENLEKDWKDSDLFKSFGMNGYYSNRNNYTATSNNVGLVPNFINAGSDENFKVDWSVEYLVNNLNDLVPVVSSIFGTNFYNVIGQAFSVGELEQFLGWVIHSVNQPGKQIPWESDKQREEFLKTLSDTLTKGIGPILSLVMGSITDDGQKPNPDADWKTQILDSIIGSVPPYVKAYVNQSESRKNQFAFGYSYDQVIPDHETLATKIDFQTSDNQKIKITGLPKTQNAYTLSERDFNRTQLSKDVHEKITQIIEGNYNGGDIEENGIKVYDKDSKTILIPVIANRQAESSLNFYRDKVISGITPEKSQLTYLSKGGYKVLPKGAWIYDDSDWIKFKKTQKAEEINQSQYLDPFAMDNNKFTYNESFNNDKVAEGAFVFADWDYDKTGNIVGSHLRPYYNYDNLQLWFPEDEININELSENSPGVNKEGTWKESGIDSGKVPESVKAAWGKGTTSTTWTKVLPYDLTYDSKWEKPIKNLQGGELNHLLNKVSYFMQSQLSGAGDVFLGLSRGNQSLSNNQLSKVDIVNVGELNSYNDNIIIGDQEIVNSLAGYSNTYFTPYNYNPDGKEVGNYKGIKTFETLTPEQLVKRKLEDQFRNNFNGKINYWWNTKLSNVDETIGITSYVSFNNKERTGNFTVGGNNRFKVTTSYEGQSLLSETKALVNQISGMAALIGVLLVSIIIITSSLFVILICDLLVSKNSRFIILMKSLGYSKRRLVGYIIGTVTVFSIIGFVLGLGLSYLGLWGLISLISNLGGVAIPFALTWWAPFLAVMLVGGAYSISIFAAMHKVVNTSPHVLTTVSE</sequence>
<keyword evidence="4 7" id="KW-1133">Transmembrane helix</keyword>
<keyword evidence="2" id="KW-1003">Cell membrane</keyword>
<accession>A0A345Z3H3</accession>
<dbReference type="PANTHER" id="PTHR30572:SF4">
    <property type="entry name" value="ABC TRANSPORTER PERMEASE YTRF"/>
    <property type="match status" value="1"/>
</dbReference>
<dbReference type="EMBL" id="CP031376">
    <property type="protein sequence ID" value="AXK51152.1"/>
    <property type="molecule type" value="Genomic_DNA"/>
</dbReference>
<name>A0A345Z3H3_9MOLU</name>
<dbReference type="InterPro" id="IPR003838">
    <property type="entry name" value="ABC3_permease_C"/>
</dbReference>
<gene>
    <name evidence="9" type="ORF">SALLE_v1c04780</name>
</gene>
<evidence type="ECO:0000256" key="6">
    <source>
        <dbReference type="ARBA" id="ARBA00038076"/>
    </source>
</evidence>
<feature type="transmembrane region" description="Helical" evidence="7">
    <location>
        <begin position="1635"/>
        <end position="1663"/>
    </location>
</feature>
<evidence type="ECO:0000256" key="5">
    <source>
        <dbReference type="ARBA" id="ARBA00023136"/>
    </source>
</evidence>
<feature type="transmembrane region" description="Helical" evidence="7">
    <location>
        <begin position="738"/>
        <end position="762"/>
    </location>
</feature>
<dbReference type="PANTHER" id="PTHR30572">
    <property type="entry name" value="MEMBRANE COMPONENT OF TRANSPORTER-RELATED"/>
    <property type="match status" value="1"/>
</dbReference>
<evidence type="ECO:0000256" key="1">
    <source>
        <dbReference type="ARBA" id="ARBA00004651"/>
    </source>
</evidence>
<keyword evidence="5 7" id="KW-0472">Membrane</keyword>
<dbReference type="Pfam" id="PF02687">
    <property type="entry name" value="FtsX"/>
    <property type="match status" value="1"/>
</dbReference>
<comment type="subcellular location">
    <subcellularLocation>
        <location evidence="1">Cell membrane</location>
        <topology evidence="1">Multi-pass membrane protein</topology>
    </subcellularLocation>
</comment>
<feature type="transmembrane region" description="Helical" evidence="7">
    <location>
        <begin position="677"/>
        <end position="710"/>
    </location>
</feature>
<keyword evidence="3 7" id="KW-0812">Transmembrane</keyword>
<protein>
    <submittedName>
        <fullName evidence="9">Efflux ABC transporter, permease protein</fullName>
    </submittedName>
</protein>
<evidence type="ECO:0000313" key="9">
    <source>
        <dbReference type="EMBL" id="AXK51152.1"/>
    </source>
</evidence>
<reference evidence="9 10" key="1">
    <citation type="submission" date="2018-07" db="EMBL/GenBank/DDBJ databases">
        <title>Complete genome sequence of Spiroplasma alleghenense PLHS-1 (ATCC 51752).</title>
        <authorList>
            <person name="Chou L."/>
            <person name="Lee T.-Y."/>
            <person name="Tsai Y.-M."/>
            <person name="Kuo C.-H."/>
        </authorList>
    </citation>
    <scope>NUCLEOTIDE SEQUENCE [LARGE SCALE GENOMIC DNA]</scope>
    <source>
        <strain evidence="9 10">PLHS-1</strain>
    </source>
</reference>
<comment type="similarity">
    <text evidence="6">Belongs to the ABC-4 integral membrane protein family.</text>
</comment>
<feature type="transmembrane region" description="Helical" evidence="7">
    <location>
        <begin position="1587"/>
        <end position="1615"/>
    </location>
</feature>
<feature type="transmembrane region" description="Helical" evidence="7">
    <location>
        <begin position="858"/>
        <end position="881"/>
    </location>
</feature>
<evidence type="ECO:0000256" key="7">
    <source>
        <dbReference type="SAM" id="Phobius"/>
    </source>
</evidence>
<feature type="transmembrane region" description="Helical" evidence="7">
    <location>
        <begin position="782"/>
        <end position="802"/>
    </location>
</feature>
<dbReference type="KEGG" id="salx:SALLE_v1c04780"/>
<feature type="domain" description="ABC3 transporter permease C-terminal" evidence="8">
    <location>
        <begin position="1594"/>
        <end position="1713"/>
    </location>
</feature>
<dbReference type="GO" id="GO:0005886">
    <property type="term" value="C:plasma membrane"/>
    <property type="evidence" value="ECO:0007669"/>
    <property type="project" value="UniProtKB-SubCell"/>
</dbReference>